<reference evidence="1" key="1">
    <citation type="submission" date="2021-06" db="EMBL/GenBank/DDBJ databases">
        <authorList>
            <person name="Kallberg Y."/>
            <person name="Tangrot J."/>
            <person name="Rosling A."/>
        </authorList>
    </citation>
    <scope>NUCLEOTIDE SEQUENCE</scope>
    <source>
        <strain evidence="1">FL966</strain>
    </source>
</reference>
<gene>
    <name evidence="1" type="ORF">CPELLU_LOCUS2718</name>
</gene>
<keyword evidence="2" id="KW-1185">Reference proteome</keyword>
<evidence type="ECO:0000313" key="1">
    <source>
        <dbReference type="EMBL" id="CAG8506757.1"/>
    </source>
</evidence>
<dbReference type="OrthoDB" id="66510at2759"/>
<organism evidence="1 2">
    <name type="scientific">Cetraspora pellucida</name>
    <dbReference type="NCBI Taxonomy" id="1433469"/>
    <lineage>
        <taxon>Eukaryota</taxon>
        <taxon>Fungi</taxon>
        <taxon>Fungi incertae sedis</taxon>
        <taxon>Mucoromycota</taxon>
        <taxon>Glomeromycotina</taxon>
        <taxon>Glomeromycetes</taxon>
        <taxon>Diversisporales</taxon>
        <taxon>Gigasporaceae</taxon>
        <taxon>Cetraspora</taxon>
    </lineage>
</organism>
<evidence type="ECO:0000313" key="2">
    <source>
        <dbReference type="Proteomes" id="UP000789759"/>
    </source>
</evidence>
<protein>
    <submittedName>
        <fullName evidence="1">6904_t:CDS:1</fullName>
    </submittedName>
</protein>
<accession>A0A9N8ZST1</accession>
<dbReference type="EMBL" id="CAJVQA010001212">
    <property type="protein sequence ID" value="CAG8506757.1"/>
    <property type="molecule type" value="Genomic_DNA"/>
</dbReference>
<comment type="caution">
    <text evidence="1">The sequence shown here is derived from an EMBL/GenBank/DDBJ whole genome shotgun (WGS) entry which is preliminary data.</text>
</comment>
<name>A0A9N8ZST1_9GLOM</name>
<proteinExistence type="predicted"/>
<sequence length="662" mass="75900">MQEEKKARSELLVKKPSLYAAECLLNQVKPSELHDHVYLHAQKDIEQAVTLDAGHRTDLLNEEEQTDSNTSMKISTIEENDHHILDLLLSESFSDAELGLDQPLVPTTYNSEERGSCINNDIETNVKSREVTNLQDLEESLMSNPEKEEINNVLISQDVIESLVSVKHVALIALDSLLRQIVADHNSHIMESEIRSTHTKMDSWRKRSFSFSHSLSQNTNHELDHLPQEERNSWIRSQLLADIAHNATKLSIGNEMLQTDSIQQYSPDVATLDIIRRQLNSSSSVILSDDYSLACTLAALLGYLYRILELCDPKNPNQSSTSELPNIIQTSEEILQSASSEDIYSTLHKEVTNLQSRRASLNIYKNVTDERLATWNEIDRLMEIVASLCHERSNNDPPPEYSNNLTEEDNEAVVDPPKYPLVGGNLKIKIDNEKTKLDLDNVISAIDRVYNVAPQLNNQRVELNSRQKKRLTAAALSNVIQKLSRGRLEGQRVDSSSIVKYQTLNRLVDQINKAAERSFVDQRVELSPRQIRQHEVAKLNGIIERLEKNRMTNQDWHSPEQLLIQDLTRLTNELTKTSVDTIYTSQRYKLSPDKERDMFMNSIIKKVEKMQSYRMEDQDAESPTERKERAWKEIENVLTKQEYSPSMNYQRATLTPKKQNFS</sequence>
<dbReference type="Proteomes" id="UP000789759">
    <property type="component" value="Unassembled WGS sequence"/>
</dbReference>
<dbReference type="AlphaFoldDB" id="A0A9N8ZST1"/>